<gene>
    <name evidence="7" type="ORF">TrST_g11866</name>
</gene>
<feature type="transmembrane region" description="Helical" evidence="5">
    <location>
        <begin position="12"/>
        <end position="30"/>
    </location>
</feature>
<dbReference type="InterPro" id="IPR050307">
    <property type="entry name" value="Sterol_Desaturase_Related"/>
</dbReference>
<dbReference type="GO" id="GO:0016020">
    <property type="term" value="C:membrane"/>
    <property type="evidence" value="ECO:0007669"/>
    <property type="project" value="UniProtKB-SubCell"/>
</dbReference>
<evidence type="ECO:0000313" key="8">
    <source>
        <dbReference type="Proteomes" id="UP001165085"/>
    </source>
</evidence>
<feature type="transmembrane region" description="Helical" evidence="5">
    <location>
        <begin position="50"/>
        <end position="70"/>
    </location>
</feature>
<dbReference type="InterPro" id="IPR006694">
    <property type="entry name" value="Fatty_acid_hydroxylase"/>
</dbReference>
<dbReference type="Proteomes" id="UP001165085">
    <property type="component" value="Unassembled WGS sequence"/>
</dbReference>
<keyword evidence="4 5" id="KW-0472">Membrane</keyword>
<evidence type="ECO:0000256" key="3">
    <source>
        <dbReference type="ARBA" id="ARBA00022989"/>
    </source>
</evidence>
<feature type="transmembrane region" description="Helical" evidence="5">
    <location>
        <begin position="110"/>
        <end position="129"/>
    </location>
</feature>
<dbReference type="PANTHER" id="PTHR11863">
    <property type="entry name" value="STEROL DESATURASE"/>
    <property type="match status" value="1"/>
</dbReference>
<keyword evidence="2 5" id="KW-0812">Transmembrane</keyword>
<evidence type="ECO:0000256" key="5">
    <source>
        <dbReference type="SAM" id="Phobius"/>
    </source>
</evidence>
<comment type="subcellular location">
    <subcellularLocation>
        <location evidence="1">Membrane</location>
    </subcellularLocation>
</comment>
<dbReference type="GO" id="GO:0005506">
    <property type="term" value="F:iron ion binding"/>
    <property type="evidence" value="ECO:0007669"/>
    <property type="project" value="InterPro"/>
</dbReference>
<evidence type="ECO:0000256" key="4">
    <source>
        <dbReference type="ARBA" id="ARBA00023136"/>
    </source>
</evidence>
<sequence length="302" mass="35618">MSKSSKPIEYALTCVAILLSAFWFFALPPLIRPYWEGLWSGYSPLAKQVILNQINVVYFVIFSLGMLPIYRGNYPFFEQYKISDKPWAWKSDKQKERDAFWKLSKKSLRLYAVNAFLLVPALTAGKFFLLGDNMSFSVSDEEWPSYWELLRDNWIMTLVHEFGFYWTHRLAHLPQFYKYHKVHHEYKQNTVLASQHEHPIDYIITIATPALMAVVVAAPHSFTLFHWVFWLLIANYDDHCGYSFPWSPVRWFPLAGLTDQHEFHHSKNMGCFASKLGIYDIIFKSDTVYNKWKAKREGMKVE</sequence>
<reference evidence="8" key="1">
    <citation type="journal article" date="2023" name="Commun. Biol.">
        <title>Genome analysis of Parmales, the sister group of diatoms, reveals the evolutionary specialization of diatoms from phago-mixotrophs to photoautotrophs.</title>
        <authorList>
            <person name="Ban H."/>
            <person name="Sato S."/>
            <person name="Yoshikawa S."/>
            <person name="Yamada K."/>
            <person name="Nakamura Y."/>
            <person name="Ichinomiya M."/>
            <person name="Sato N."/>
            <person name="Blanc-Mathieu R."/>
            <person name="Endo H."/>
            <person name="Kuwata A."/>
            <person name="Ogata H."/>
        </authorList>
    </citation>
    <scope>NUCLEOTIDE SEQUENCE [LARGE SCALE GENOMIC DNA]</scope>
    <source>
        <strain evidence="8">NIES 3701</strain>
    </source>
</reference>
<proteinExistence type="predicted"/>
<keyword evidence="8" id="KW-1185">Reference proteome</keyword>
<name>A0A9W7AZR4_9STRA</name>
<comment type="caution">
    <text evidence="7">The sequence shown here is derived from an EMBL/GenBank/DDBJ whole genome shotgun (WGS) entry which is preliminary data.</text>
</comment>
<evidence type="ECO:0000256" key="2">
    <source>
        <dbReference type="ARBA" id="ARBA00022692"/>
    </source>
</evidence>
<dbReference type="GO" id="GO:0008610">
    <property type="term" value="P:lipid biosynthetic process"/>
    <property type="evidence" value="ECO:0007669"/>
    <property type="project" value="InterPro"/>
</dbReference>
<keyword evidence="3 5" id="KW-1133">Transmembrane helix</keyword>
<evidence type="ECO:0000313" key="7">
    <source>
        <dbReference type="EMBL" id="GMH81041.1"/>
    </source>
</evidence>
<evidence type="ECO:0000256" key="1">
    <source>
        <dbReference type="ARBA" id="ARBA00004370"/>
    </source>
</evidence>
<dbReference type="OrthoDB" id="43224at2759"/>
<protein>
    <recommendedName>
        <fullName evidence="6">Fatty acid hydroxylase domain-containing protein</fullName>
    </recommendedName>
</protein>
<dbReference type="Pfam" id="PF04116">
    <property type="entry name" value="FA_hydroxylase"/>
    <property type="match status" value="1"/>
</dbReference>
<accession>A0A9W7AZR4</accession>
<evidence type="ECO:0000259" key="6">
    <source>
        <dbReference type="Pfam" id="PF04116"/>
    </source>
</evidence>
<feature type="transmembrane region" description="Helical" evidence="5">
    <location>
        <begin position="202"/>
        <end position="233"/>
    </location>
</feature>
<dbReference type="EMBL" id="BRXY01000253">
    <property type="protein sequence ID" value="GMH81041.1"/>
    <property type="molecule type" value="Genomic_DNA"/>
</dbReference>
<dbReference type="AlphaFoldDB" id="A0A9W7AZR4"/>
<dbReference type="GO" id="GO:0016491">
    <property type="term" value="F:oxidoreductase activity"/>
    <property type="evidence" value="ECO:0007669"/>
    <property type="project" value="InterPro"/>
</dbReference>
<feature type="domain" description="Fatty acid hydroxylase" evidence="6">
    <location>
        <begin position="155"/>
        <end position="284"/>
    </location>
</feature>
<organism evidence="7 8">
    <name type="scientific">Triparma strigata</name>
    <dbReference type="NCBI Taxonomy" id="1606541"/>
    <lineage>
        <taxon>Eukaryota</taxon>
        <taxon>Sar</taxon>
        <taxon>Stramenopiles</taxon>
        <taxon>Ochrophyta</taxon>
        <taxon>Bolidophyceae</taxon>
        <taxon>Parmales</taxon>
        <taxon>Triparmaceae</taxon>
        <taxon>Triparma</taxon>
    </lineage>
</organism>